<evidence type="ECO:0000313" key="3">
    <source>
        <dbReference type="Proteomes" id="UP000295680"/>
    </source>
</evidence>
<evidence type="ECO:0000313" key="2">
    <source>
        <dbReference type="EMBL" id="TCO57122.1"/>
    </source>
</evidence>
<dbReference type="Proteomes" id="UP000295680">
    <property type="component" value="Unassembled WGS sequence"/>
</dbReference>
<feature type="compositionally biased region" description="Polar residues" evidence="1">
    <location>
        <begin position="77"/>
        <end position="91"/>
    </location>
</feature>
<reference evidence="2 3" key="1">
    <citation type="submission" date="2019-03" db="EMBL/GenBank/DDBJ databases">
        <title>Genomic Encyclopedia of Type Strains, Phase IV (KMG-IV): sequencing the most valuable type-strain genomes for metagenomic binning, comparative biology and taxonomic classification.</title>
        <authorList>
            <person name="Goeker M."/>
        </authorList>
    </citation>
    <scope>NUCLEOTIDE SEQUENCE [LARGE SCALE GENOMIC DNA]</scope>
    <source>
        <strain evidence="2 3">DSM 45934</strain>
    </source>
</reference>
<evidence type="ECO:0000256" key="1">
    <source>
        <dbReference type="SAM" id="MobiDB-lite"/>
    </source>
</evidence>
<gene>
    <name evidence="2" type="ORF">EV192_106599</name>
</gene>
<proteinExistence type="predicted"/>
<accession>A0A4R2JFU9</accession>
<organism evidence="2 3">
    <name type="scientific">Actinocrispum wychmicini</name>
    <dbReference type="NCBI Taxonomy" id="1213861"/>
    <lineage>
        <taxon>Bacteria</taxon>
        <taxon>Bacillati</taxon>
        <taxon>Actinomycetota</taxon>
        <taxon>Actinomycetes</taxon>
        <taxon>Pseudonocardiales</taxon>
        <taxon>Pseudonocardiaceae</taxon>
        <taxon>Actinocrispum</taxon>
    </lineage>
</organism>
<dbReference type="RefSeq" id="WP_132120915.1">
    <property type="nucleotide sequence ID" value="NZ_SLWS01000006.1"/>
</dbReference>
<dbReference type="EMBL" id="SLWS01000006">
    <property type="protein sequence ID" value="TCO57122.1"/>
    <property type="molecule type" value="Genomic_DNA"/>
</dbReference>
<name>A0A4R2JFU9_9PSEU</name>
<comment type="caution">
    <text evidence="2">The sequence shown here is derived from an EMBL/GenBank/DDBJ whole genome shotgun (WGS) entry which is preliminary data.</text>
</comment>
<sequence length="91" mass="9820">MSLHRFTGPYPAQYDTPTGSRMVEPGEDIDWEQQEPQPACWWTEVDPPADDDTSGSAEPSPETPPADPPDAPVPAPRSTSAKASPKSSNKE</sequence>
<feature type="region of interest" description="Disordered" evidence="1">
    <location>
        <begin position="1"/>
        <end position="91"/>
    </location>
</feature>
<protein>
    <submittedName>
        <fullName evidence="2">Uncharacterized protein</fullName>
    </submittedName>
</protein>
<feature type="compositionally biased region" description="Pro residues" evidence="1">
    <location>
        <begin position="61"/>
        <end position="75"/>
    </location>
</feature>
<keyword evidence="3" id="KW-1185">Reference proteome</keyword>
<dbReference type="AlphaFoldDB" id="A0A4R2JFU9"/>